<name>E9CTP6_COCPS</name>
<dbReference type="EMBL" id="GL636486">
    <property type="protein sequence ID" value="EFW22986.1"/>
    <property type="molecule type" value="Genomic_DNA"/>
</dbReference>
<keyword evidence="2" id="KW-1185">Reference proteome</keyword>
<accession>E9CTP6</accession>
<dbReference type="HOGENOM" id="CLU_2359559_0_0_1"/>
<reference evidence="2" key="1">
    <citation type="journal article" date="2010" name="Genome Res.">
        <title>Population genomic sequencing of Coccidioides fungi reveals recent hybridization and transposon control.</title>
        <authorList>
            <person name="Neafsey D.E."/>
            <person name="Barker B.M."/>
            <person name="Sharpton T.J."/>
            <person name="Stajich J.E."/>
            <person name="Park D.J."/>
            <person name="Whiston E."/>
            <person name="Hung C.-Y."/>
            <person name="McMahan C."/>
            <person name="White J."/>
            <person name="Sykes S."/>
            <person name="Heiman D."/>
            <person name="Young S."/>
            <person name="Zeng Q."/>
            <person name="Abouelleil A."/>
            <person name="Aftuck L."/>
            <person name="Bessette D."/>
            <person name="Brown A."/>
            <person name="FitzGerald M."/>
            <person name="Lui A."/>
            <person name="Macdonald J.P."/>
            <person name="Priest M."/>
            <person name="Orbach M.J."/>
            <person name="Galgiani J.N."/>
            <person name="Kirkland T.N."/>
            <person name="Cole G.T."/>
            <person name="Birren B.W."/>
            <person name="Henn M.R."/>
            <person name="Taylor J.W."/>
            <person name="Rounsley S.D."/>
        </authorList>
    </citation>
    <scope>NUCLEOTIDE SEQUENCE [LARGE SCALE GENOMIC DNA]</scope>
    <source>
        <strain evidence="2">RMSCC 757 / Silveira</strain>
    </source>
</reference>
<dbReference type="AlphaFoldDB" id="E9CTP6"/>
<protein>
    <submittedName>
        <fullName evidence="1">Uncharacterized protein</fullName>
    </submittedName>
</protein>
<sequence length="96" mass="10891">MTSFCIQMYDVCQSTEDGRMLHSPESQSIPCWELFNPVSLGGKKEKERLYSTACHVGCTWNVPLACRRVNHPPKVWFGGELVKFSCLSESETRFSA</sequence>
<gene>
    <name evidence="1" type="ORF">CPSG_00885</name>
</gene>
<dbReference type="VEuPathDB" id="FungiDB:CPSG_00885"/>
<reference evidence="2" key="2">
    <citation type="submission" date="2010-03" db="EMBL/GenBank/DDBJ databases">
        <title>The genome sequence of Coccidioides posadasii strain Silveira.</title>
        <authorList>
            <consortium name="The Broad Institute Genome Sequencing Center for Infectious Disease"/>
            <person name="Neafsey D."/>
            <person name="Orbach M."/>
            <person name="Henn M.R."/>
            <person name="Cole G.T."/>
            <person name="Galgiani J."/>
            <person name="Gardner M.J."/>
            <person name="Kirkland T.N."/>
            <person name="Taylor J.W."/>
            <person name="Young S.K."/>
            <person name="Zeng Q."/>
            <person name="Koehrsen M."/>
            <person name="Alvarado L."/>
            <person name="Berlin A."/>
            <person name="Borenstein D."/>
            <person name="Chapman S.B."/>
            <person name="Chen Z."/>
            <person name="Engels R."/>
            <person name="Freedman E."/>
            <person name="Gellesch M."/>
            <person name="Goldberg J."/>
            <person name="Griggs A."/>
            <person name="Gujja S."/>
            <person name="Heilman E."/>
            <person name="Heiman D."/>
            <person name="Howarth C."/>
            <person name="Jen D."/>
            <person name="Larson L."/>
            <person name="Mehta T."/>
            <person name="Neiman D."/>
            <person name="Park D."/>
            <person name="Pearson M."/>
            <person name="Richards J."/>
            <person name="Roberts A."/>
            <person name="Saif S."/>
            <person name="Shea T."/>
            <person name="Shenoy N."/>
            <person name="Sisk P."/>
            <person name="Stolte C."/>
            <person name="Sykes S."/>
            <person name="Walk T."/>
            <person name="White J."/>
            <person name="Yandava C."/>
            <person name="Haas B."/>
            <person name="Nusbaum C."/>
            <person name="Birren B."/>
        </authorList>
    </citation>
    <scope>NUCLEOTIDE SEQUENCE [LARGE SCALE GENOMIC DNA]</scope>
    <source>
        <strain evidence="2">RMSCC 757 / Silveira</strain>
    </source>
</reference>
<dbReference type="Proteomes" id="UP000002497">
    <property type="component" value="Unassembled WGS sequence"/>
</dbReference>
<evidence type="ECO:0000313" key="2">
    <source>
        <dbReference type="Proteomes" id="UP000002497"/>
    </source>
</evidence>
<organism evidence="2">
    <name type="scientific">Coccidioides posadasii (strain RMSCC 757 / Silveira)</name>
    <name type="common">Valley fever fungus</name>
    <dbReference type="NCBI Taxonomy" id="443226"/>
    <lineage>
        <taxon>Eukaryota</taxon>
        <taxon>Fungi</taxon>
        <taxon>Dikarya</taxon>
        <taxon>Ascomycota</taxon>
        <taxon>Pezizomycotina</taxon>
        <taxon>Eurotiomycetes</taxon>
        <taxon>Eurotiomycetidae</taxon>
        <taxon>Onygenales</taxon>
        <taxon>Onygenaceae</taxon>
        <taxon>Coccidioides</taxon>
    </lineage>
</organism>
<proteinExistence type="predicted"/>
<evidence type="ECO:0000313" key="1">
    <source>
        <dbReference type="EMBL" id="EFW22986.1"/>
    </source>
</evidence>